<feature type="chain" id="PRO_5035593166" description="P-type domain-containing protein" evidence="4">
    <location>
        <begin position="20"/>
        <end position="315"/>
    </location>
</feature>
<dbReference type="PROSITE" id="PS51448">
    <property type="entry name" value="P_TREFOIL_2"/>
    <property type="match status" value="1"/>
</dbReference>
<name>A0A7R9QTY4_9ACAR</name>
<feature type="domain" description="P-type" evidence="5">
    <location>
        <begin position="20"/>
        <end position="64"/>
    </location>
</feature>
<evidence type="ECO:0000256" key="4">
    <source>
        <dbReference type="SAM" id="SignalP"/>
    </source>
</evidence>
<keyword evidence="1 2" id="KW-1015">Disulfide bond</keyword>
<dbReference type="SUPFAM" id="SSF57492">
    <property type="entry name" value="Trefoil"/>
    <property type="match status" value="1"/>
</dbReference>
<accession>A0A7R9QTY4</accession>
<organism evidence="6">
    <name type="scientific">Oppiella nova</name>
    <dbReference type="NCBI Taxonomy" id="334625"/>
    <lineage>
        <taxon>Eukaryota</taxon>
        <taxon>Metazoa</taxon>
        <taxon>Ecdysozoa</taxon>
        <taxon>Arthropoda</taxon>
        <taxon>Chelicerata</taxon>
        <taxon>Arachnida</taxon>
        <taxon>Acari</taxon>
        <taxon>Acariformes</taxon>
        <taxon>Sarcoptiformes</taxon>
        <taxon>Oribatida</taxon>
        <taxon>Brachypylina</taxon>
        <taxon>Oppioidea</taxon>
        <taxon>Oppiidae</taxon>
        <taxon>Oppiella</taxon>
    </lineage>
</organism>
<evidence type="ECO:0000256" key="1">
    <source>
        <dbReference type="ARBA" id="ARBA00023157"/>
    </source>
</evidence>
<dbReference type="CDD" id="cd00111">
    <property type="entry name" value="Trefoil"/>
    <property type="match status" value="1"/>
</dbReference>
<keyword evidence="7" id="KW-1185">Reference proteome</keyword>
<comment type="caution">
    <text evidence="2">Lacks conserved residue(s) required for the propagation of feature annotation.</text>
</comment>
<dbReference type="EMBL" id="CAJPVJ010014808">
    <property type="protein sequence ID" value="CAG2175537.1"/>
    <property type="molecule type" value="Genomic_DNA"/>
</dbReference>
<dbReference type="Proteomes" id="UP000728032">
    <property type="component" value="Unassembled WGS sequence"/>
</dbReference>
<dbReference type="EMBL" id="OC929633">
    <property type="protein sequence ID" value="CAD7658351.1"/>
    <property type="molecule type" value="Genomic_DNA"/>
</dbReference>
<dbReference type="Gene3D" id="3.20.20.80">
    <property type="entry name" value="Glycosidases"/>
    <property type="match status" value="1"/>
</dbReference>
<sequence>MNYILIVCLLSVSVDQLWADTCEMGVTERKDCGDVKTTPDGCVAKGCCWNVTAVPNEPNCFYKKGGPGPDPTSGPTSGPAPGGKRVFIHMMPWFETKASGGGTWGIHWTMANQNPDIVSGGKRQIASYYHPLIDAYASGDTRVIDWQLGLMKLSGVTGILVDWPGTSGKKDYAGNARNADAIISRTAAHGLEFAVVYEDNNFKLANITDHIGQGRKDMQFVHDKAAKRPPLGGLSSNRPHKKQSSRGYFSQPNHAKLNGKPLIMDFGPQVLDGDEWNQIFSPFNPKPEFIILWYQTKTTAGASQGDFAWPAQDFI</sequence>
<evidence type="ECO:0000313" key="6">
    <source>
        <dbReference type="EMBL" id="CAD7658351.1"/>
    </source>
</evidence>
<dbReference type="AlphaFoldDB" id="A0A7R9QTY4"/>
<feature type="disulfide bond" evidence="2">
    <location>
        <begin position="22"/>
        <end position="48"/>
    </location>
</feature>
<reference evidence="6" key="1">
    <citation type="submission" date="2020-11" db="EMBL/GenBank/DDBJ databases">
        <authorList>
            <person name="Tran Van P."/>
        </authorList>
    </citation>
    <scope>NUCLEOTIDE SEQUENCE</scope>
</reference>
<dbReference type="Pfam" id="PF00088">
    <property type="entry name" value="Trefoil"/>
    <property type="match status" value="1"/>
</dbReference>
<proteinExistence type="predicted"/>
<dbReference type="OrthoDB" id="406152at2759"/>
<dbReference type="SMART" id="SM00018">
    <property type="entry name" value="PD"/>
    <property type="match status" value="1"/>
</dbReference>
<evidence type="ECO:0000259" key="5">
    <source>
        <dbReference type="PROSITE" id="PS51448"/>
    </source>
</evidence>
<feature type="non-terminal residue" evidence="6">
    <location>
        <position position="1"/>
    </location>
</feature>
<protein>
    <recommendedName>
        <fullName evidence="5">P-type domain-containing protein</fullName>
    </recommendedName>
</protein>
<dbReference type="InterPro" id="IPR000519">
    <property type="entry name" value="P_trefoil_dom"/>
</dbReference>
<dbReference type="InterPro" id="IPR044913">
    <property type="entry name" value="P_trefoil_dom_sf"/>
</dbReference>
<evidence type="ECO:0000256" key="3">
    <source>
        <dbReference type="SAM" id="MobiDB-lite"/>
    </source>
</evidence>
<feature type="region of interest" description="Disordered" evidence="3">
    <location>
        <begin position="227"/>
        <end position="253"/>
    </location>
</feature>
<keyword evidence="4" id="KW-0732">Signal</keyword>
<feature type="signal peptide" evidence="4">
    <location>
        <begin position="1"/>
        <end position="19"/>
    </location>
</feature>
<feature type="disulfide bond" evidence="2">
    <location>
        <begin position="32"/>
        <end position="47"/>
    </location>
</feature>
<evidence type="ECO:0000256" key="2">
    <source>
        <dbReference type="PROSITE-ProRule" id="PRU00779"/>
    </source>
</evidence>
<gene>
    <name evidence="6" type="ORF">ONB1V03_LOCUS14972</name>
</gene>
<evidence type="ECO:0000313" key="7">
    <source>
        <dbReference type="Proteomes" id="UP000728032"/>
    </source>
</evidence>
<dbReference type="Gene3D" id="4.10.110.10">
    <property type="entry name" value="Spasmolytic Protein, domain 1"/>
    <property type="match status" value="1"/>
</dbReference>